<dbReference type="Pfam" id="PF00444">
    <property type="entry name" value="Ribosomal_L36"/>
    <property type="match status" value="1"/>
</dbReference>
<dbReference type="InterPro" id="IPR047621">
    <property type="entry name" value="Ribosomal_L36_bact"/>
</dbReference>
<comment type="similarity">
    <text evidence="1">Belongs to the bacterial ribosomal protein bL36 family.</text>
</comment>
<evidence type="ECO:0000256" key="3">
    <source>
        <dbReference type="ARBA" id="ARBA00023274"/>
    </source>
</evidence>
<protein>
    <submittedName>
        <fullName evidence="4">Ribosomal protein L36</fullName>
    </submittedName>
</protein>
<dbReference type="GO" id="GO:1990904">
    <property type="term" value="C:ribonucleoprotein complex"/>
    <property type="evidence" value="ECO:0007669"/>
    <property type="project" value="UniProtKB-KW"/>
</dbReference>
<dbReference type="PANTHER" id="PTHR47781:SF1">
    <property type="entry name" value="LARGE RIBOSOMAL SUBUNIT PROTEIN BL36B"/>
    <property type="match status" value="1"/>
</dbReference>
<dbReference type="NCBIfam" id="TIGR01022">
    <property type="entry name" value="rpmJ_bact"/>
    <property type="match status" value="1"/>
</dbReference>
<keyword evidence="3" id="KW-0687">Ribonucleoprotein</keyword>
<dbReference type="InterPro" id="IPR000473">
    <property type="entry name" value="Ribosomal_bL36"/>
</dbReference>
<accession>J9GV84</accession>
<organism evidence="4">
    <name type="scientific">gut metagenome</name>
    <dbReference type="NCBI Taxonomy" id="749906"/>
    <lineage>
        <taxon>unclassified sequences</taxon>
        <taxon>metagenomes</taxon>
        <taxon>organismal metagenomes</taxon>
    </lineage>
</organism>
<gene>
    <name evidence="4" type="ORF">EVA_07454</name>
</gene>
<sequence>MIFRKEELCSDTNKENIMKTRTSLKKRSADCKIVRRKGRLYVINKKNPKFKMRQG</sequence>
<dbReference type="HAMAP" id="MF_00251">
    <property type="entry name" value="Ribosomal_bL36"/>
    <property type="match status" value="1"/>
</dbReference>
<dbReference type="InterPro" id="IPR035977">
    <property type="entry name" value="Ribosomal_bL36_sp"/>
</dbReference>
<dbReference type="AlphaFoldDB" id="J9GV84"/>
<evidence type="ECO:0000313" key="4">
    <source>
        <dbReference type="EMBL" id="EJX04440.1"/>
    </source>
</evidence>
<evidence type="ECO:0000256" key="1">
    <source>
        <dbReference type="ARBA" id="ARBA00007645"/>
    </source>
</evidence>
<reference evidence="4" key="1">
    <citation type="journal article" date="2012" name="PLoS ONE">
        <title>Gene sets for utilization of primary and secondary nutrition supplies in the distal gut of endangered iberian lynx.</title>
        <authorList>
            <person name="Alcaide M."/>
            <person name="Messina E."/>
            <person name="Richter M."/>
            <person name="Bargiela R."/>
            <person name="Peplies J."/>
            <person name="Huws S.A."/>
            <person name="Newbold C.J."/>
            <person name="Golyshin P.N."/>
            <person name="Simon M.A."/>
            <person name="Lopez G."/>
            <person name="Yakimov M.M."/>
            <person name="Ferrer M."/>
        </authorList>
    </citation>
    <scope>NUCLEOTIDE SEQUENCE</scope>
</reference>
<dbReference type="GO" id="GO:0003735">
    <property type="term" value="F:structural constituent of ribosome"/>
    <property type="evidence" value="ECO:0007669"/>
    <property type="project" value="InterPro"/>
</dbReference>
<proteinExistence type="inferred from homology"/>
<name>J9GV84_9ZZZZ</name>
<dbReference type="GO" id="GO:0005840">
    <property type="term" value="C:ribosome"/>
    <property type="evidence" value="ECO:0007669"/>
    <property type="project" value="UniProtKB-KW"/>
</dbReference>
<dbReference type="EMBL" id="AMCI01001806">
    <property type="protein sequence ID" value="EJX04440.1"/>
    <property type="molecule type" value="Genomic_DNA"/>
</dbReference>
<dbReference type="PANTHER" id="PTHR47781">
    <property type="entry name" value="50S RIBOSOMAL PROTEIN L36 2"/>
    <property type="match status" value="1"/>
</dbReference>
<comment type="caution">
    <text evidence="4">The sequence shown here is derived from an EMBL/GenBank/DDBJ whole genome shotgun (WGS) entry which is preliminary data.</text>
</comment>
<evidence type="ECO:0000256" key="2">
    <source>
        <dbReference type="ARBA" id="ARBA00022980"/>
    </source>
</evidence>
<dbReference type="GO" id="GO:0006412">
    <property type="term" value="P:translation"/>
    <property type="evidence" value="ECO:0007669"/>
    <property type="project" value="InterPro"/>
</dbReference>
<dbReference type="SUPFAM" id="SSF57840">
    <property type="entry name" value="Ribosomal protein L36"/>
    <property type="match status" value="1"/>
</dbReference>
<keyword evidence="2 4" id="KW-0689">Ribosomal protein</keyword>